<evidence type="ECO:0000313" key="3">
    <source>
        <dbReference type="EMBL" id="CDQ77057.1"/>
    </source>
</evidence>
<feature type="compositionally biased region" description="Low complexity" evidence="1">
    <location>
        <begin position="409"/>
        <end position="420"/>
    </location>
</feature>
<dbReference type="InterPro" id="IPR022189">
    <property type="entry name" value="SMTN"/>
</dbReference>
<name>A0A060XCV3_ONCMY</name>
<organism evidence="3 4">
    <name type="scientific">Oncorhynchus mykiss</name>
    <name type="common">Rainbow trout</name>
    <name type="synonym">Salmo gairdneri</name>
    <dbReference type="NCBI Taxonomy" id="8022"/>
    <lineage>
        <taxon>Eukaryota</taxon>
        <taxon>Metazoa</taxon>
        <taxon>Chordata</taxon>
        <taxon>Craniata</taxon>
        <taxon>Vertebrata</taxon>
        <taxon>Euteleostomi</taxon>
        <taxon>Actinopterygii</taxon>
        <taxon>Neopterygii</taxon>
        <taxon>Teleostei</taxon>
        <taxon>Protacanthopterygii</taxon>
        <taxon>Salmoniformes</taxon>
        <taxon>Salmonidae</taxon>
        <taxon>Salmoninae</taxon>
        <taxon>Oncorhynchus</taxon>
    </lineage>
</organism>
<reference evidence="3" key="2">
    <citation type="submission" date="2014-03" db="EMBL/GenBank/DDBJ databases">
        <authorList>
            <person name="Genoscope - CEA"/>
        </authorList>
    </citation>
    <scope>NUCLEOTIDE SEQUENCE</scope>
</reference>
<feature type="region of interest" description="Disordered" evidence="1">
    <location>
        <begin position="226"/>
        <end position="248"/>
    </location>
</feature>
<dbReference type="PaxDb" id="8022-A0A060XCV3"/>
<sequence length="498" mass="55306">MSAERYSKLDEPSLRNLLDGTMDLDKRRLIRSAIRELRRREMEDMEAALARKRFRPTNLSQNDNKENQLTHRSELGGSLDVLSVKLQAIQDIEELTGLLHGANEYEERKLIRAAIRRLRDEEQQGTWEKGRTTGRCLESEGLELQSSLGTGVMWTECVWFLRLCHAVMEKDPVSQRAMCRHGEECLISSHSDLICRLMDSVSMENEPILTQDTEKERLSERKRIKSQIRELRSHQTQQGRELHRTDSNSGMVLVLDPLVRDEVPGPLLTRPPTRDPVTSSEPDVVLSHRQRSDSTSSERSLASRPRLDSGASEKSLGLGSAFRTRVDSGASEKSLGSAFRTRVDSGASDRSQCSAHRGRLDSGASESHFRQRLDSGTSDSSMGPPAPLGSETSDGAGLLSRKRLDSGTSDLSVGVLSVGRSRVEQPEVTMSSSSSNTDSEAESTNHHPDQPHQDSTTTNHYQPDGAVLFRKAPDSHSGLLNGSAKERGDIQEQKVQSC</sequence>
<feature type="domain" description="Smoothelin" evidence="2">
    <location>
        <begin position="9"/>
        <end position="41"/>
    </location>
</feature>
<accession>A0A060XCV3</accession>
<feature type="domain" description="Smoothelin" evidence="2">
    <location>
        <begin position="82"/>
        <end position="122"/>
    </location>
</feature>
<dbReference type="AlphaFoldDB" id="A0A060XCV3"/>
<proteinExistence type="predicted"/>
<reference evidence="3" key="1">
    <citation type="journal article" date="2014" name="Nat. Commun.">
        <title>The rainbow trout genome provides novel insights into evolution after whole-genome duplication in vertebrates.</title>
        <authorList>
            <person name="Berthelot C."/>
            <person name="Brunet F."/>
            <person name="Chalopin D."/>
            <person name="Juanchich A."/>
            <person name="Bernard M."/>
            <person name="Noel B."/>
            <person name="Bento P."/>
            <person name="Da Silva C."/>
            <person name="Labadie K."/>
            <person name="Alberti A."/>
            <person name="Aury J.M."/>
            <person name="Louis A."/>
            <person name="Dehais P."/>
            <person name="Bardou P."/>
            <person name="Montfort J."/>
            <person name="Klopp C."/>
            <person name="Cabau C."/>
            <person name="Gaspin C."/>
            <person name="Thorgaard G.H."/>
            <person name="Boussaha M."/>
            <person name="Quillet E."/>
            <person name="Guyomard R."/>
            <person name="Galiana D."/>
            <person name="Bobe J."/>
            <person name="Volff J.N."/>
            <person name="Genet C."/>
            <person name="Wincker P."/>
            <person name="Jaillon O."/>
            <person name="Roest Crollius H."/>
            <person name="Guiguen Y."/>
        </authorList>
    </citation>
    <scope>NUCLEOTIDE SEQUENCE [LARGE SCALE GENOMIC DNA]</scope>
</reference>
<dbReference type="Pfam" id="PF12510">
    <property type="entry name" value="Smoothelin"/>
    <property type="match status" value="2"/>
</dbReference>
<dbReference type="Proteomes" id="UP000193380">
    <property type="component" value="Unassembled WGS sequence"/>
</dbReference>
<evidence type="ECO:0000313" key="4">
    <source>
        <dbReference type="Proteomes" id="UP000193380"/>
    </source>
</evidence>
<gene>
    <name evidence="3" type="ORF">GSONMT00026176001</name>
</gene>
<evidence type="ECO:0000259" key="2">
    <source>
        <dbReference type="Pfam" id="PF12510"/>
    </source>
</evidence>
<dbReference type="EMBL" id="FR905200">
    <property type="protein sequence ID" value="CDQ77057.1"/>
    <property type="molecule type" value="Genomic_DNA"/>
</dbReference>
<protein>
    <recommendedName>
        <fullName evidence="2">Smoothelin domain-containing protein</fullName>
    </recommendedName>
</protein>
<feature type="compositionally biased region" description="Basic and acidic residues" evidence="1">
    <location>
        <begin position="443"/>
        <end position="452"/>
    </location>
</feature>
<evidence type="ECO:0000256" key="1">
    <source>
        <dbReference type="SAM" id="MobiDB-lite"/>
    </source>
</evidence>
<feature type="region of interest" description="Disordered" evidence="1">
    <location>
        <begin position="262"/>
        <end position="498"/>
    </location>
</feature>